<dbReference type="GO" id="GO:0045277">
    <property type="term" value="C:respiratory chain complex IV"/>
    <property type="evidence" value="ECO:0007669"/>
    <property type="project" value="InterPro"/>
</dbReference>
<evidence type="ECO:0000256" key="2">
    <source>
        <dbReference type="ARBA" id="ARBA00009331"/>
    </source>
</evidence>
<dbReference type="GO" id="GO:0005743">
    <property type="term" value="C:mitochondrial inner membrane"/>
    <property type="evidence" value="ECO:0007669"/>
    <property type="project" value="UniProtKB-SubCell"/>
</dbReference>
<dbReference type="GO" id="GO:0002082">
    <property type="term" value="P:regulation of oxidative phosphorylation"/>
    <property type="evidence" value="ECO:0007669"/>
    <property type="project" value="TreeGrafter"/>
</dbReference>
<dbReference type="SUPFAM" id="SSF81419">
    <property type="entry name" value="Mitochondrial cytochrome c oxidase subunit VIIa"/>
    <property type="match status" value="1"/>
</dbReference>
<keyword evidence="5 6" id="KW-0472">Membrane</keyword>
<organism evidence="7 8">
    <name type="scientific">Frieseomelitta varia</name>
    <dbReference type="NCBI Taxonomy" id="561572"/>
    <lineage>
        <taxon>Eukaryota</taxon>
        <taxon>Metazoa</taxon>
        <taxon>Ecdysozoa</taxon>
        <taxon>Arthropoda</taxon>
        <taxon>Hexapoda</taxon>
        <taxon>Insecta</taxon>
        <taxon>Pterygota</taxon>
        <taxon>Neoptera</taxon>
        <taxon>Endopterygota</taxon>
        <taxon>Hymenoptera</taxon>
        <taxon>Apocrita</taxon>
        <taxon>Aculeata</taxon>
        <taxon>Apoidea</taxon>
        <taxon>Anthophila</taxon>
        <taxon>Apidae</taxon>
        <taxon>Frieseomelitta</taxon>
    </lineage>
</organism>
<dbReference type="PANTHER" id="PTHR10510:SF11">
    <property type="entry name" value="CYTOCHROME C OXIDASE SUBUNIT 7A, MITOCHONDRIAL"/>
    <property type="match status" value="1"/>
</dbReference>
<evidence type="ECO:0000313" key="7">
    <source>
        <dbReference type="EMBL" id="KAF3420128.1"/>
    </source>
</evidence>
<proteinExistence type="inferred from homology"/>
<reference evidence="7" key="1">
    <citation type="submission" date="2019-11" db="EMBL/GenBank/DDBJ databases">
        <title>The nuclear and mitochondrial genomes of Frieseomelitta varia - a highly eusocial stingless bee (Meliponini) with a permanently sterile worker caste.</title>
        <authorList>
            <person name="Freitas F.C.P."/>
            <person name="Lourenco A.P."/>
            <person name="Nunes F.M.F."/>
            <person name="Paschoal A.R."/>
            <person name="Abreu F.C.P."/>
            <person name="Barbin F.O."/>
            <person name="Bataglia L."/>
            <person name="Cardoso-Junior C.A.M."/>
            <person name="Cervoni M.S."/>
            <person name="Silva S.R."/>
            <person name="Dalarmi F."/>
            <person name="Del Lama M.A."/>
            <person name="Depintor T.S."/>
            <person name="Ferreira K.M."/>
            <person name="Goria P.S."/>
            <person name="Jaskot M.C."/>
            <person name="Lago D.C."/>
            <person name="Luna-Lucena D."/>
            <person name="Moda L.M."/>
            <person name="Nascimento L."/>
            <person name="Pedrino M."/>
            <person name="Rabico F.O."/>
            <person name="Sanches F.C."/>
            <person name="Santos D.E."/>
            <person name="Santos C.G."/>
            <person name="Vieira J."/>
            <person name="Lopes T.F."/>
            <person name="Barchuk A.R."/>
            <person name="Hartfelder K."/>
            <person name="Simoes Z.L.P."/>
            <person name="Bitondi M.M.G."/>
            <person name="Pinheiro D.G."/>
        </authorList>
    </citation>
    <scope>NUCLEOTIDE SEQUENCE</scope>
    <source>
        <strain evidence="7">USP_RPSP 00005682</strain>
        <tissue evidence="7">Whole individual</tissue>
    </source>
</reference>
<evidence type="ECO:0000256" key="5">
    <source>
        <dbReference type="ARBA" id="ARBA00023136"/>
    </source>
</evidence>
<dbReference type="InterPro" id="IPR036539">
    <property type="entry name" value="Cyt_c_oxidase_su7a_sf"/>
</dbReference>
<evidence type="ECO:0000313" key="8">
    <source>
        <dbReference type="Proteomes" id="UP000655588"/>
    </source>
</evidence>
<comment type="similarity">
    <text evidence="2">Belongs to the cytochrome c oxidase VIIa family.</text>
</comment>
<dbReference type="EMBL" id="WNWW01000995">
    <property type="protein sequence ID" value="KAF3420128.1"/>
    <property type="molecule type" value="Genomic_DNA"/>
</dbReference>
<dbReference type="InterPro" id="IPR003177">
    <property type="entry name" value="Cytc_oxidase_su7a_met"/>
</dbReference>
<keyword evidence="8" id="KW-1185">Reference proteome</keyword>
<dbReference type="OrthoDB" id="5966508at2759"/>
<evidence type="ECO:0000256" key="4">
    <source>
        <dbReference type="ARBA" id="ARBA00023128"/>
    </source>
</evidence>
<dbReference type="Proteomes" id="UP000655588">
    <property type="component" value="Unassembled WGS sequence"/>
</dbReference>
<dbReference type="GO" id="GO:0097250">
    <property type="term" value="P:mitochondrial respirasome assembly"/>
    <property type="evidence" value="ECO:0007669"/>
    <property type="project" value="TreeGrafter"/>
</dbReference>
<evidence type="ECO:0000256" key="6">
    <source>
        <dbReference type="SAM" id="Phobius"/>
    </source>
</evidence>
<dbReference type="GO" id="GO:0006123">
    <property type="term" value="P:mitochondrial electron transport, cytochrome c to oxygen"/>
    <property type="evidence" value="ECO:0007669"/>
    <property type="project" value="InterPro"/>
</dbReference>
<comment type="subcellular location">
    <subcellularLocation>
        <location evidence="1">Mitochondrion inner membrane</location>
    </subcellularLocation>
</comment>
<evidence type="ECO:0008006" key="9">
    <source>
        <dbReference type="Google" id="ProtNLM"/>
    </source>
</evidence>
<keyword evidence="3" id="KW-0999">Mitochondrion inner membrane</keyword>
<keyword evidence="6" id="KW-0812">Transmembrane</keyword>
<evidence type="ECO:0000256" key="1">
    <source>
        <dbReference type="ARBA" id="ARBA00004273"/>
    </source>
</evidence>
<evidence type="ECO:0000256" key="3">
    <source>
        <dbReference type="ARBA" id="ARBA00022792"/>
    </source>
</evidence>
<protein>
    <recommendedName>
        <fullName evidence="9">Cytochrome c oxidase subunit VIIa</fullName>
    </recommendedName>
</protein>
<sequence length="116" mass="13385">MSFHQFSKFTGRLRQATQLQALYPLSPRPLEKIEAPKLMFDSIKTTVASTSLSKQHYSTIPSKMKKFQQDWQANDAPTYLIRGTSDKLIYYFCIVCTVISTGVNLYYTSELVKKFK</sequence>
<comment type="caution">
    <text evidence="7">The sequence shown here is derived from an EMBL/GenBank/DDBJ whole genome shotgun (WGS) entry which is preliminary data.</text>
</comment>
<dbReference type="PANTHER" id="PTHR10510">
    <property type="entry name" value="CYTOCHROME C OXIDASE POLYPEPTIDE 7A"/>
    <property type="match status" value="1"/>
</dbReference>
<keyword evidence="6" id="KW-1133">Transmembrane helix</keyword>
<dbReference type="AlphaFoldDB" id="A0A833RJY9"/>
<gene>
    <name evidence="7" type="ORF">E2986_08537</name>
</gene>
<keyword evidence="4" id="KW-0496">Mitochondrion</keyword>
<dbReference type="Gene3D" id="4.10.91.10">
    <property type="entry name" value="Cytochrome c oxidase, subunit VIIa"/>
    <property type="match status" value="1"/>
</dbReference>
<feature type="transmembrane region" description="Helical" evidence="6">
    <location>
        <begin position="88"/>
        <end position="107"/>
    </location>
</feature>
<name>A0A833RJY9_9HYME</name>
<accession>A0A833RJY9</accession>